<dbReference type="Gene3D" id="2.60.120.260">
    <property type="entry name" value="Galactose-binding domain-like"/>
    <property type="match status" value="4"/>
</dbReference>
<dbReference type="Pfam" id="PF02018">
    <property type="entry name" value="CBM_4_9"/>
    <property type="match status" value="4"/>
</dbReference>
<feature type="domain" description="CBM-cenC" evidence="10">
    <location>
        <begin position="203"/>
        <end position="333"/>
    </location>
</feature>
<feature type="signal peptide" evidence="9">
    <location>
        <begin position="1"/>
        <end position="35"/>
    </location>
</feature>
<keyword evidence="9" id="KW-0732">Signal</keyword>
<keyword evidence="4" id="KW-0119">Carbohydrate metabolism</keyword>
<dbReference type="InterPro" id="IPR003305">
    <property type="entry name" value="CenC_carb-bd"/>
</dbReference>
<feature type="chain" id="PRO_5045330118" description="endo-1,4-beta-xylanase" evidence="9">
    <location>
        <begin position="36"/>
        <end position="761"/>
    </location>
</feature>
<dbReference type="EC" id="3.2.1.8" evidence="3"/>
<evidence type="ECO:0000256" key="4">
    <source>
        <dbReference type="ARBA" id="ARBA00022651"/>
    </source>
</evidence>
<feature type="transmembrane region" description="Helical" evidence="8">
    <location>
        <begin position="725"/>
        <end position="745"/>
    </location>
</feature>
<evidence type="ECO:0000313" key="12">
    <source>
        <dbReference type="Proteomes" id="UP001652431"/>
    </source>
</evidence>
<protein>
    <recommendedName>
        <fullName evidence="3">endo-1,4-beta-xylanase</fullName>
        <ecNumber evidence="3">3.2.1.8</ecNumber>
    </recommendedName>
</protein>
<feature type="domain" description="CBM-cenC" evidence="10">
    <location>
        <begin position="375"/>
        <end position="497"/>
    </location>
</feature>
<proteinExistence type="inferred from homology"/>
<dbReference type="EMBL" id="JAOQJU010000013">
    <property type="protein sequence ID" value="MCU6687090.1"/>
    <property type="molecule type" value="Genomic_DNA"/>
</dbReference>
<evidence type="ECO:0000256" key="9">
    <source>
        <dbReference type="SAM" id="SignalP"/>
    </source>
</evidence>
<evidence type="ECO:0000256" key="2">
    <source>
        <dbReference type="ARBA" id="ARBA00007495"/>
    </source>
</evidence>
<keyword evidence="12" id="KW-1185">Reference proteome</keyword>
<sequence length="761" mass="82768">MRTAGYQKWQKKLARILFVAILLGTAEVPVMPATAQTKAITVDFEDGDGGFTGRGAAVAVVTDENAWSGNYLSVSGGTESWNGAQKDLSDLVSGNDVLKVSAYVRNNEAYEITSHMTLQEEKTDGTTAYSWIQGDVVIAPGEWKQLSGTITVASNTRIPVLYFETKEVGVSFSIDQVEITIETEEKVEEPEVDIGEPGGRTIDFEDGQIYFDKMGNPELQITRSEGYQGSAGLLVSNRSESYEGPLKDVSAFLEKGETLSGTSVSAAALVKNLSEKQRRAAITLRLTKEDGTQEYQTLAWVEAEAGSWVSLSCENGYTIGQGVASAAVYIEVEGTDPFIVDCVSLAAGKAANPVQPLDPVTPSDPVTPFENLLIDFEDGNPWFTDRGDAKGEVVPDAFRGEKALAVTGRTQNWHGVEKDLSQASLEGKGLRSSFWVKNTSSRIADIYLTLQETDAEGNVSYTRIAGGETLPGNWISLEGGVNIQPQTVCPMIYFESSDSSASFVIDDVNLQTTQWIEESEAPDGSNTDGGASAAAEQKRSSVAPFSVLTIDFEDGSPFFDNRGEGKAAISSQAHGGSKALSVSGRTLSWHGVERDFTDAGLQGKYLHVSFWTKHEKSEPQEIRFCIQEEDAAGEISYHWIAAGSDIKKGEWTQVTGEYLVREKTGKIVLYFEATDPELAFLIDDVELKSDMQPAAQPDKEKKESGPVWIKNLGQTYIETVKKIPWKQVSVCALTIGILSVGGIGIQKKRKKEIRKFEDKNI</sequence>
<keyword evidence="4" id="KW-0858">Xylan degradation</keyword>
<evidence type="ECO:0000256" key="5">
    <source>
        <dbReference type="ARBA" id="ARBA00022801"/>
    </source>
</evidence>
<dbReference type="RefSeq" id="WP_158370610.1">
    <property type="nucleotide sequence ID" value="NZ_JAOQJU010000013.1"/>
</dbReference>
<evidence type="ECO:0000259" key="10">
    <source>
        <dbReference type="Pfam" id="PF02018"/>
    </source>
</evidence>
<evidence type="ECO:0000256" key="1">
    <source>
        <dbReference type="ARBA" id="ARBA00000681"/>
    </source>
</evidence>
<evidence type="ECO:0000313" key="11">
    <source>
        <dbReference type="EMBL" id="MCU6687090.1"/>
    </source>
</evidence>
<name>A0ABT2RNV9_9FIRM</name>
<keyword evidence="5" id="KW-0378">Hydrolase</keyword>
<keyword evidence="8" id="KW-0812">Transmembrane</keyword>
<keyword evidence="8" id="KW-0472">Membrane</keyword>
<dbReference type="InterPro" id="IPR008979">
    <property type="entry name" value="Galactose-bd-like_sf"/>
</dbReference>
<dbReference type="SUPFAM" id="SSF49785">
    <property type="entry name" value="Galactose-binding domain-like"/>
    <property type="match status" value="4"/>
</dbReference>
<feature type="domain" description="CBM-cenC" evidence="10">
    <location>
        <begin position="42"/>
        <end position="165"/>
    </location>
</feature>
<feature type="region of interest" description="Disordered" evidence="7">
    <location>
        <begin position="518"/>
        <end position="538"/>
    </location>
</feature>
<keyword evidence="8" id="KW-1133">Transmembrane helix</keyword>
<comment type="catalytic activity">
    <reaction evidence="1">
        <text>Endohydrolysis of (1-&gt;4)-beta-D-xylosidic linkages in xylans.</text>
        <dbReference type="EC" id="3.2.1.8"/>
    </reaction>
</comment>
<keyword evidence="4" id="KW-0624">Polysaccharide degradation</keyword>
<evidence type="ECO:0000256" key="3">
    <source>
        <dbReference type="ARBA" id="ARBA00012590"/>
    </source>
</evidence>
<comment type="similarity">
    <text evidence="2">Belongs to the glycosyl hydrolase 10 (cellulase F) family.</text>
</comment>
<organism evidence="11 12">
    <name type="scientific">Dorea acetigenes</name>
    <dbReference type="NCBI Taxonomy" id="2981787"/>
    <lineage>
        <taxon>Bacteria</taxon>
        <taxon>Bacillati</taxon>
        <taxon>Bacillota</taxon>
        <taxon>Clostridia</taxon>
        <taxon>Lachnospirales</taxon>
        <taxon>Lachnospiraceae</taxon>
        <taxon>Dorea</taxon>
    </lineage>
</organism>
<reference evidence="11 12" key="1">
    <citation type="journal article" date="2021" name="ISME Commun">
        <title>Automated analysis of genomic sequences facilitates high-throughput and comprehensive description of bacteria.</title>
        <authorList>
            <person name="Hitch T.C.A."/>
        </authorList>
    </citation>
    <scope>NUCLEOTIDE SEQUENCE [LARGE SCALE GENOMIC DNA]</scope>
    <source>
        <strain evidence="11 12">Sanger_03</strain>
    </source>
</reference>
<dbReference type="PANTHER" id="PTHR31490">
    <property type="entry name" value="GLYCOSYL HYDROLASE"/>
    <property type="match status" value="1"/>
</dbReference>
<evidence type="ECO:0000256" key="7">
    <source>
        <dbReference type="SAM" id="MobiDB-lite"/>
    </source>
</evidence>
<accession>A0ABT2RNV9</accession>
<dbReference type="Proteomes" id="UP001652431">
    <property type="component" value="Unassembled WGS sequence"/>
</dbReference>
<comment type="caution">
    <text evidence="11">The sequence shown here is derived from an EMBL/GenBank/DDBJ whole genome shotgun (WGS) entry which is preliminary data.</text>
</comment>
<feature type="domain" description="CBM-cenC" evidence="10">
    <location>
        <begin position="548"/>
        <end position="674"/>
    </location>
</feature>
<gene>
    <name evidence="11" type="ORF">OCV99_11150</name>
</gene>
<dbReference type="PANTHER" id="PTHR31490:SF88">
    <property type="entry name" value="BETA-XYLANASE"/>
    <property type="match status" value="1"/>
</dbReference>
<evidence type="ECO:0000256" key="6">
    <source>
        <dbReference type="ARBA" id="ARBA00023295"/>
    </source>
</evidence>
<dbReference type="InterPro" id="IPR044846">
    <property type="entry name" value="GH10"/>
</dbReference>
<keyword evidence="6" id="KW-0326">Glycosidase</keyword>
<evidence type="ECO:0000256" key="8">
    <source>
        <dbReference type="SAM" id="Phobius"/>
    </source>
</evidence>